<organism evidence="2">
    <name type="scientific">Triticum urartu</name>
    <name type="common">Red wild einkorn</name>
    <name type="synonym">Crithodium urartu</name>
    <dbReference type="NCBI Taxonomy" id="4572"/>
    <lineage>
        <taxon>Eukaryota</taxon>
        <taxon>Viridiplantae</taxon>
        <taxon>Streptophyta</taxon>
        <taxon>Embryophyta</taxon>
        <taxon>Tracheophyta</taxon>
        <taxon>Spermatophyta</taxon>
        <taxon>Magnoliopsida</taxon>
        <taxon>Liliopsida</taxon>
        <taxon>Poales</taxon>
        <taxon>Poaceae</taxon>
        <taxon>BOP clade</taxon>
        <taxon>Pooideae</taxon>
        <taxon>Triticodae</taxon>
        <taxon>Triticeae</taxon>
        <taxon>Triticinae</taxon>
        <taxon>Triticum</taxon>
    </lineage>
</organism>
<evidence type="ECO:0000313" key="2">
    <source>
        <dbReference type="EMBL" id="EMS61757.1"/>
    </source>
</evidence>
<name>M7ZNQ9_TRIUA</name>
<dbReference type="EMBL" id="KD091402">
    <property type="protein sequence ID" value="EMS61757.1"/>
    <property type="molecule type" value="Genomic_DNA"/>
</dbReference>
<accession>M7ZNQ9</accession>
<feature type="compositionally biased region" description="Basic and acidic residues" evidence="1">
    <location>
        <begin position="219"/>
        <end position="230"/>
    </location>
</feature>
<feature type="region of interest" description="Disordered" evidence="1">
    <location>
        <begin position="127"/>
        <end position="238"/>
    </location>
</feature>
<feature type="compositionally biased region" description="Polar residues" evidence="1">
    <location>
        <begin position="159"/>
        <end position="171"/>
    </location>
</feature>
<reference evidence="2" key="1">
    <citation type="journal article" date="2013" name="Nature">
        <title>Draft genome of the wheat A-genome progenitor Triticum urartu.</title>
        <authorList>
            <person name="Ling H.Q."/>
            <person name="Zhao S."/>
            <person name="Liu D."/>
            <person name="Wang J."/>
            <person name="Sun H."/>
            <person name="Zhang C."/>
            <person name="Fan H."/>
            <person name="Li D."/>
            <person name="Dong L."/>
            <person name="Tao Y."/>
            <person name="Gao C."/>
            <person name="Wu H."/>
            <person name="Li Y."/>
            <person name="Cui Y."/>
            <person name="Guo X."/>
            <person name="Zheng S."/>
            <person name="Wang B."/>
            <person name="Yu K."/>
            <person name="Liang Q."/>
            <person name="Yang W."/>
            <person name="Lou X."/>
            <person name="Chen J."/>
            <person name="Feng M."/>
            <person name="Jian J."/>
            <person name="Zhang X."/>
            <person name="Luo G."/>
            <person name="Jiang Y."/>
            <person name="Liu J."/>
            <person name="Wang Z."/>
            <person name="Sha Y."/>
            <person name="Zhang B."/>
            <person name="Wu H."/>
            <person name="Tang D."/>
            <person name="Shen Q."/>
            <person name="Xue P."/>
            <person name="Zou S."/>
            <person name="Wang X."/>
            <person name="Liu X."/>
            <person name="Wang F."/>
            <person name="Yang Y."/>
            <person name="An X."/>
            <person name="Dong Z."/>
            <person name="Zhang K."/>
            <person name="Zhang X."/>
            <person name="Luo M.C."/>
            <person name="Dvorak J."/>
            <person name="Tong Y."/>
            <person name="Wang J."/>
            <person name="Yang H."/>
            <person name="Li Z."/>
            <person name="Wang D."/>
            <person name="Zhang A."/>
            <person name="Wang J."/>
        </authorList>
    </citation>
    <scope>NUCLEOTIDE SEQUENCE</scope>
</reference>
<sequence length="313" mass="32999">MASSSSKAVWDNLASEQKKEIATIAASWQAGRQMEGSAADVPTEDAAKDEPVPPSLPFHAGTTMGEARAHYTDMCTEELLAAGTTIVSDVDVAEQEALADSYRIAREIRRDRWRYIQKKECVGERISGGGPPWAHEARGAPRGLESEELQGAHEKSGDATKTASETGQTIQDRAVEAKDQTGAFLGEKSEAVTKAASETTEAAKKMGGEAMGKASETVEAGKDHAVEGKDQTGSFFGDKTDAVKKTATETADATKEKSTEAAQHVQDTAAQYTKDTPVAPKENVFQQAGGNMVGAATDAKDAVMNTLGMGGDK</sequence>
<protein>
    <submittedName>
        <fullName evidence="2">Uncharacterized protein</fullName>
    </submittedName>
</protein>
<proteinExistence type="predicted"/>
<feature type="region of interest" description="Disordered" evidence="1">
    <location>
        <begin position="32"/>
        <end position="58"/>
    </location>
</feature>
<dbReference type="STRING" id="4572.M7ZNQ9"/>
<dbReference type="AlphaFoldDB" id="M7ZNQ9"/>
<evidence type="ECO:0000256" key="1">
    <source>
        <dbReference type="SAM" id="MobiDB-lite"/>
    </source>
</evidence>
<gene>
    <name evidence="2" type="ORF">TRIUR3_22814</name>
</gene>